<dbReference type="AlphaFoldDB" id="A0A507BRQ2"/>
<dbReference type="STRING" id="1806994.A0A507BRQ2"/>
<dbReference type="SMART" id="SM00612">
    <property type="entry name" value="Kelch"/>
    <property type="match status" value="5"/>
</dbReference>
<dbReference type="InterPro" id="IPR011047">
    <property type="entry name" value="Quinoprotein_ADH-like_sf"/>
</dbReference>
<sequence length="466" mass="50155">MSTSSPAPVLNRAQKPPSTPNTHISTSTSSYKSDTLSSTHSSREVLKNTNHKIKPSKPTTTTVVFHKGKHTSRTAEFGGAGGLATANGTLPSTRHKRSGSDDDTASLGTTATISSISSSSTTTTGKYSHHAAASAGSIPSIESPVPAMRWTRITPMGNVPPRPVRAHTMTLVGEKLYLFGGCDNSECFPDLWIFDSETMSWSKPITRGTLPDPTRAHSASLIEKKLYMFGGGDGPNYYNSLYVLDTTTLTWTKPIISGGSPGPRRAHTTWVYDNRLYVYAGGDGVRALNDVYVLDPAASTPAWSKLATTGRSPVPRGYHTSTLVGSTVVVYGGSDGHECFSDIHLLDLGTSSNTWRQVDTDRPIPRLSHTATQVGSYLFVMGGHDGVRYSSEILLLNLVTLGWETRKILGGPPKGRGYHTAVMHDSRLFVFGGYDGESVFSDMWILDLGAFAYLPQITSFQVGMSP</sequence>
<dbReference type="OrthoDB" id="10251809at2759"/>
<evidence type="ECO:0000313" key="5">
    <source>
        <dbReference type="Proteomes" id="UP000319731"/>
    </source>
</evidence>
<dbReference type="RefSeq" id="XP_031022069.1">
    <property type="nucleotide sequence ID" value="XM_031171956.1"/>
</dbReference>
<evidence type="ECO:0000313" key="4">
    <source>
        <dbReference type="EMBL" id="TPX30402.1"/>
    </source>
</evidence>
<dbReference type="EMBL" id="QEAO01000071">
    <property type="protein sequence ID" value="TPX30402.1"/>
    <property type="molecule type" value="Genomic_DNA"/>
</dbReference>
<dbReference type="PANTHER" id="PTHR46093">
    <property type="entry name" value="ACYL-COA-BINDING DOMAIN-CONTAINING PROTEIN 5"/>
    <property type="match status" value="1"/>
</dbReference>
<comment type="caution">
    <text evidence="4">The sequence shown here is derived from an EMBL/GenBank/DDBJ whole genome shotgun (WGS) entry which is preliminary data.</text>
</comment>
<dbReference type="Proteomes" id="UP000319731">
    <property type="component" value="Unassembled WGS sequence"/>
</dbReference>
<dbReference type="GeneID" id="42007253"/>
<keyword evidence="5" id="KW-1185">Reference proteome</keyword>
<dbReference type="Pfam" id="PF24681">
    <property type="entry name" value="Kelch_KLHDC2_KLHL20_DRC7"/>
    <property type="match status" value="2"/>
</dbReference>
<keyword evidence="1" id="KW-0880">Kelch repeat</keyword>
<accession>A0A507BRQ2</accession>
<dbReference type="InterPro" id="IPR015915">
    <property type="entry name" value="Kelch-typ_b-propeller"/>
</dbReference>
<reference evidence="4 5" key="1">
    <citation type="journal article" date="2019" name="Sci. Rep.">
        <title>Comparative genomics of chytrid fungi reveal insights into the obligate biotrophic and pathogenic lifestyle of Synchytrium endobioticum.</title>
        <authorList>
            <person name="van de Vossenberg B.T.L.H."/>
            <person name="Warris S."/>
            <person name="Nguyen H.D.T."/>
            <person name="van Gent-Pelzer M.P.E."/>
            <person name="Joly D.L."/>
            <person name="van de Geest H.C."/>
            <person name="Bonants P.J.M."/>
            <person name="Smith D.S."/>
            <person name="Levesque C.A."/>
            <person name="van der Lee T.A.J."/>
        </authorList>
    </citation>
    <scope>NUCLEOTIDE SEQUENCE [LARGE SCALE GENOMIC DNA]</scope>
    <source>
        <strain evidence="4 5">JEL517</strain>
    </source>
</reference>
<organism evidence="4 5">
    <name type="scientific">Synchytrium microbalum</name>
    <dbReference type="NCBI Taxonomy" id="1806994"/>
    <lineage>
        <taxon>Eukaryota</taxon>
        <taxon>Fungi</taxon>
        <taxon>Fungi incertae sedis</taxon>
        <taxon>Chytridiomycota</taxon>
        <taxon>Chytridiomycota incertae sedis</taxon>
        <taxon>Chytridiomycetes</taxon>
        <taxon>Synchytriales</taxon>
        <taxon>Synchytriaceae</taxon>
        <taxon>Synchytrium</taxon>
    </lineage>
</organism>
<feature type="compositionally biased region" description="Low complexity" evidence="3">
    <location>
        <begin position="25"/>
        <end position="40"/>
    </location>
</feature>
<evidence type="ECO:0000256" key="3">
    <source>
        <dbReference type="SAM" id="MobiDB-lite"/>
    </source>
</evidence>
<dbReference type="SUPFAM" id="SSF50998">
    <property type="entry name" value="Quinoprotein alcohol dehydrogenase-like"/>
    <property type="match status" value="1"/>
</dbReference>
<proteinExistence type="predicted"/>
<dbReference type="PANTHER" id="PTHR46093:SF18">
    <property type="entry name" value="FIBRONECTIN TYPE-III DOMAIN-CONTAINING PROTEIN"/>
    <property type="match status" value="1"/>
</dbReference>
<name>A0A507BRQ2_9FUNG</name>
<gene>
    <name evidence="4" type="ORF">SmJEL517_g06030</name>
</gene>
<dbReference type="SUPFAM" id="SSF117281">
    <property type="entry name" value="Kelch motif"/>
    <property type="match status" value="1"/>
</dbReference>
<evidence type="ECO:0000256" key="1">
    <source>
        <dbReference type="ARBA" id="ARBA00022441"/>
    </source>
</evidence>
<keyword evidence="2" id="KW-0677">Repeat</keyword>
<dbReference type="Gene3D" id="2.120.10.80">
    <property type="entry name" value="Kelch-type beta propeller"/>
    <property type="match status" value="2"/>
</dbReference>
<protein>
    <recommendedName>
        <fullName evidence="6">Galactose oxidase</fullName>
    </recommendedName>
</protein>
<dbReference type="InterPro" id="IPR006652">
    <property type="entry name" value="Kelch_1"/>
</dbReference>
<evidence type="ECO:0008006" key="6">
    <source>
        <dbReference type="Google" id="ProtNLM"/>
    </source>
</evidence>
<evidence type="ECO:0000256" key="2">
    <source>
        <dbReference type="ARBA" id="ARBA00022737"/>
    </source>
</evidence>
<feature type="region of interest" description="Disordered" evidence="3">
    <location>
        <begin position="1"/>
        <end position="107"/>
    </location>
</feature>